<reference evidence="1 2" key="1">
    <citation type="submission" date="2019-07" db="EMBL/GenBank/DDBJ databases">
        <title>Whole genome shotgun sequence of Skermanella aerolata NBRC 106429.</title>
        <authorList>
            <person name="Hosoyama A."/>
            <person name="Uohara A."/>
            <person name="Ohji S."/>
            <person name="Ichikawa N."/>
        </authorList>
    </citation>
    <scope>NUCLEOTIDE SEQUENCE [LARGE SCALE GENOMIC DNA]</scope>
    <source>
        <strain evidence="1 2">NBRC 106429</strain>
    </source>
</reference>
<protein>
    <submittedName>
        <fullName evidence="1">Uncharacterized protein</fullName>
    </submittedName>
</protein>
<dbReference type="Proteomes" id="UP000321523">
    <property type="component" value="Unassembled WGS sequence"/>
</dbReference>
<dbReference type="AlphaFoldDB" id="A0A512DVV1"/>
<keyword evidence="2" id="KW-1185">Reference proteome</keyword>
<name>A0A512DVV1_9PROT</name>
<comment type="caution">
    <text evidence="1">The sequence shown here is derived from an EMBL/GenBank/DDBJ whole genome shotgun (WGS) entry which is preliminary data.</text>
</comment>
<evidence type="ECO:0000313" key="1">
    <source>
        <dbReference type="EMBL" id="GEO40599.1"/>
    </source>
</evidence>
<dbReference type="EMBL" id="BJYZ01000022">
    <property type="protein sequence ID" value="GEO40599.1"/>
    <property type="molecule type" value="Genomic_DNA"/>
</dbReference>
<proteinExistence type="predicted"/>
<organism evidence="1 2">
    <name type="scientific">Skermanella aerolata</name>
    <dbReference type="NCBI Taxonomy" id="393310"/>
    <lineage>
        <taxon>Bacteria</taxon>
        <taxon>Pseudomonadati</taxon>
        <taxon>Pseudomonadota</taxon>
        <taxon>Alphaproteobacteria</taxon>
        <taxon>Rhodospirillales</taxon>
        <taxon>Azospirillaceae</taxon>
        <taxon>Skermanella</taxon>
    </lineage>
</organism>
<evidence type="ECO:0000313" key="2">
    <source>
        <dbReference type="Proteomes" id="UP000321523"/>
    </source>
</evidence>
<dbReference type="OrthoDB" id="8259886at2"/>
<accession>A0A512DVV1</accession>
<gene>
    <name evidence="1" type="ORF">SAE02_47470</name>
</gene>
<dbReference type="RefSeq" id="WP_052831420.1">
    <property type="nucleotide sequence ID" value="NZ_BJYZ01000022.1"/>
</dbReference>
<sequence>MTNSNAMRFNIAFILWCALFLLLGGAGLAGLSAVGRLPAPPVTATNCIDEKFKFMHDTEIRNPGLIAVGSSVTWRNLDFSVFAEHYGGDVEPLNAAPCFLYVNQTAFYTDFLLDNMPSVKSVMSVFSMRDFSACAASPTEFFRPEDAKGYVFDKDPAWHLYLKNFRPVSFARDVVDLPGMRSGKDASASMVMDPYGSGPFTLPKPEIREDFQLDATCLDHLSAMSEDLSRRGIDFIVVLLPQMPAWRDAYDPGGVRDAEFRREVSRRLDPTRTVLIDAQQGLHLSNDQFTDHAHLQWRSVPLLMRYLISQLDKSELSLSHAGADQAGGGPDHAL</sequence>